<feature type="transmembrane region" description="Helical" evidence="1">
    <location>
        <begin position="52"/>
        <end position="73"/>
    </location>
</feature>
<protein>
    <submittedName>
        <fullName evidence="2">Uncharacterized protein</fullName>
    </submittedName>
</protein>
<keyword evidence="1" id="KW-0812">Transmembrane</keyword>
<accession>A0AAV6I709</accession>
<keyword evidence="3" id="KW-1185">Reference proteome</keyword>
<proteinExistence type="predicted"/>
<gene>
    <name evidence="2" type="ORF">RHGRI_031213</name>
</gene>
<sequence>MNTVALISDAEQATLDFVLVIPLLFLLLVHFLSATIIVPLALVLITFVVRKMLLGPLVLVFIIYFASVFFPSLQTYYTGRGTYHEGETNEYEGGSTVILVIFLVLSSLVYQGDGNKLGLLLVAMLLYVFCNLP</sequence>
<feature type="transmembrane region" description="Helical" evidence="1">
    <location>
        <begin position="117"/>
        <end position="132"/>
    </location>
</feature>
<dbReference type="EMBL" id="JACTNZ010000011">
    <property type="protein sequence ID" value="KAG5524471.1"/>
    <property type="molecule type" value="Genomic_DNA"/>
</dbReference>
<evidence type="ECO:0000313" key="3">
    <source>
        <dbReference type="Proteomes" id="UP000823749"/>
    </source>
</evidence>
<keyword evidence="1" id="KW-0472">Membrane</keyword>
<name>A0AAV6I709_9ERIC</name>
<feature type="transmembrane region" description="Helical" evidence="1">
    <location>
        <begin position="93"/>
        <end position="110"/>
    </location>
</feature>
<feature type="transmembrane region" description="Helical" evidence="1">
    <location>
        <begin position="20"/>
        <end position="45"/>
    </location>
</feature>
<comment type="caution">
    <text evidence="2">The sequence shown here is derived from an EMBL/GenBank/DDBJ whole genome shotgun (WGS) entry which is preliminary data.</text>
</comment>
<evidence type="ECO:0000313" key="2">
    <source>
        <dbReference type="EMBL" id="KAG5524471.1"/>
    </source>
</evidence>
<keyword evidence="1" id="KW-1133">Transmembrane helix</keyword>
<dbReference type="Proteomes" id="UP000823749">
    <property type="component" value="Chromosome 11"/>
</dbReference>
<dbReference type="AlphaFoldDB" id="A0AAV6I709"/>
<organism evidence="2 3">
    <name type="scientific">Rhododendron griersonianum</name>
    <dbReference type="NCBI Taxonomy" id="479676"/>
    <lineage>
        <taxon>Eukaryota</taxon>
        <taxon>Viridiplantae</taxon>
        <taxon>Streptophyta</taxon>
        <taxon>Embryophyta</taxon>
        <taxon>Tracheophyta</taxon>
        <taxon>Spermatophyta</taxon>
        <taxon>Magnoliopsida</taxon>
        <taxon>eudicotyledons</taxon>
        <taxon>Gunneridae</taxon>
        <taxon>Pentapetalae</taxon>
        <taxon>asterids</taxon>
        <taxon>Ericales</taxon>
        <taxon>Ericaceae</taxon>
        <taxon>Ericoideae</taxon>
        <taxon>Rhodoreae</taxon>
        <taxon>Rhododendron</taxon>
    </lineage>
</organism>
<reference evidence="2" key="1">
    <citation type="submission" date="2020-08" db="EMBL/GenBank/DDBJ databases">
        <title>Plant Genome Project.</title>
        <authorList>
            <person name="Zhang R.-G."/>
        </authorList>
    </citation>
    <scope>NUCLEOTIDE SEQUENCE</scope>
    <source>
        <strain evidence="2">WSP0</strain>
        <tissue evidence="2">Leaf</tissue>
    </source>
</reference>
<evidence type="ECO:0000256" key="1">
    <source>
        <dbReference type="SAM" id="Phobius"/>
    </source>
</evidence>